<evidence type="ECO:0000313" key="2">
    <source>
        <dbReference type="EMBL" id="TNN73673.1"/>
    </source>
</evidence>
<keyword evidence="3" id="KW-1185">Reference proteome</keyword>
<protein>
    <submittedName>
        <fullName evidence="2">Uncharacterized protein</fullName>
    </submittedName>
</protein>
<feature type="compositionally biased region" description="Acidic residues" evidence="1">
    <location>
        <begin position="66"/>
        <end position="75"/>
    </location>
</feature>
<dbReference type="AlphaFoldDB" id="A0A4Z2I978"/>
<feature type="region of interest" description="Disordered" evidence="1">
    <location>
        <begin position="57"/>
        <end position="133"/>
    </location>
</feature>
<accession>A0A4Z2I978</accession>
<comment type="caution">
    <text evidence="2">The sequence shown here is derived from an EMBL/GenBank/DDBJ whole genome shotgun (WGS) entry which is preliminary data.</text>
</comment>
<sequence>MHHAASVRPPRCLAEPRWEDFLRFFQESQRDDHGAMKRITPAQLIWVMVVNGGHCTRKIPKGGKEGDEEEEEEEAGSGRRNQLQQKKPQREQRIEEKKKKNSHSLIVARPVGGAPRRAVTNAGNREREKGREG</sequence>
<dbReference type="Proteomes" id="UP000314294">
    <property type="component" value="Unassembled WGS sequence"/>
</dbReference>
<gene>
    <name evidence="2" type="ORF">EYF80_016053</name>
</gene>
<organism evidence="2 3">
    <name type="scientific">Liparis tanakae</name>
    <name type="common">Tanaka's snailfish</name>
    <dbReference type="NCBI Taxonomy" id="230148"/>
    <lineage>
        <taxon>Eukaryota</taxon>
        <taxon>Metazoa</taxon>
        <taxon>Chordata</taxon>
        <taxon>Craniata</taxon>
        <taxon>Vertebrata</taxon>
        <taxon>Euteleostomi</taxon>
        <taxon>Actinopterygii</taxon>
        <taxon>Neopterygii</taxon>
        <taxon>Teleostei</taxon>
        <taxon>Neoteleostei</taxon>
        <taxon>Acanthomorphata</taxon>
        <taxon>Eupercaria</taxon>
        <taxon>Perciformes</taxon>
        <taxon>Cottioidei</taxon>
        <taxon>Cottales</taxon>
        <taxon>Liparidae</taxon>
        <taxon>Liparis</taxon>
    </lineage>
</organism>
<dbReference type="EMBL" id="SRLO01000122">
    <property type="protein sequence ID" value="TNN73673.1"/>
    <property type="molecule type" value="Genomic_DNA"/>
</dbReference>
<name>A0A4Z2I978_9TELE</name>
<feature type="compositionally biased region" description="Basic and acidic residues" evidence="1">
    <location>
        <begin position="124"/>
        <end position="133"/>
    </location>
</feature>
<evidence type="ECO:0000313" key="3">
    <source>
        <dbReference type="Proteomes" id="UP000314294"/>
    </source>
</evidence>
<evidence type="ECO:0000256" key="1">
    <source>
        <dbReference type="SAM" id="MobiDB-lite"/>
    </source>
</evidence>
<reference evidence="2 3" key="1">
    <citation type="submission" date="2019-03" db="EMBL/GenBank/DDBJ databases">
        <title>First draft genome of Liparis tanakae, snailfish: a comprehensive survey of snailfish specific genes.</title>
        <authorList>
            <person name="Kim W."/>
            <person name="Song I."/>
            <person name="Jeong J.-H."/>
            <person name="Kim D."/>
            <person name="Kim S."/>
            <person name="Ryu S."/>
            <person name="Song J.Y."/>
            <person name="Lee S.K."/>
        </authorList>
    </citation>
    <scope>NUCLEOTIDE SEQUENCE [LARGE SCALE GENOMIC DNA]</scope>
    <source>
        <tissue evidence="2">Muscle</tissue>
    </source>
</reference>
<proteinExistence type="predicted"/>
<feature type="compositionally biased region" description="Basic and acidic residues" evidence="1">
    <location>
        <begin position="88"/>
        <end position="98"/>
    </location>
</feature>